<organism evidence="5 6">
    <name type="scientific">Eumeta variegata</name>
    <name type="common">Bagworm moth</name>
    <name type="synonym">Eumeta japonica</name>
    <dbReference type="NCBI Taxonomy" id="151549"/>
    <lineage>
        <taxon>Eukaryota</taxon>
        <taxon>Metazoa</taxon>
        <taxon>Ecdysozoa</taxon>
        <taxon>Arthropoda</taxon>
        <taxon>Hexapoda</taxon>
        <taxon>Insecta</taxon>
        <taxon>Pterygota</taxon>
        <taxon>Neoptera</taxon>
        <taxon>Endopterygota</taxon>
        <taxon>Lepidoptera</taxon>
        <taxon>Glossata</taxon>
        <taxon>Ditrysia</taxon>
        <taxon>Tineoidea</taxon>
        <taxon>Psychidae</taxon>
        <taxon>Oiketicinae</taxon>
        <taxon>Eumeta</taxon>
    </lineage>
</organism>
<evidence type="ECO:0000313" key="5">
    <source>
        <dbReference type="EMBL" id="GBP36464.1"/>
    </source>
</evidence>
<reference evidence="5 6" key="1">
    <citation type="journal article" date="2019" name="Commun. Biol.">
        <title>The bagworm genome reveals a unique fibroin gene that provides high tensile strength.</title>
        <authorList>
            <person name="Kono N."/>
            <person name="Nakamura H."/>
            <person name="Ohtoshi R."/>
            <person name="Tomita M."/>
            <person name="Numata K."/>
            <person name="Arakawa K."/>
        </authorList>
    </citation>
    <scope>NUCLEOTIDE SEQUENCE [LARGE SCALE GENOMIC DNA]</scope>
</reference>
<dbReference type="AlphaFoldDB" id="A0A4C1VET5"/>
<dbReference type="InterPro" id="IPR036397">
    <property type="entry name" value="RNaseH_sf"/>
</dbReference>
<dbReference type="PANTHER" id="PTHR47326:SF1">
    <property type="entry name" value="HTH PSQ-TYPE DOMAIN-CONTAINING PROTEIN"/>
    <property type="match status" value="1"/>
</dbReference>
<keyword evidence="3" id="KW-0732">Signal</keyword>
<dbReference type="STRING" id="151549.A0A4C1VET5"/>
<name>A0A4C1VET5_EUMVA</name>
<accession>A0A4C1VET5</accession>
<protein>
    <recommendedName>
        <fullName evidence="4">DUF4817 domain-containing protein</fullName>
    </recommendedName>
</protein>
<dbReference type="GO" id="GO:0003676">
    <property type="term" value="F:nucleic acid binding"/>
    <property type="evidence" value="ECO:0007669"/>
    <property type="project" value="InterPro"/>
</dbReference>
<dbReference type="EMBL" id="BGZK01000318">
    <property type="protein sequence ID" value="GBP36464.1"/>
    <property type="molecule type" value="Genomic_DNA"/>
</dbReference>
<feature type="region of interest" description="Disordered" evidence="2">
    <location>
        <begin position="28"/>
        <end position="53"/>
    </location>
</feature>
<dbReference type="Pfam" id="PF16087">
    <property type="entry name" value="DUF4817"/>
    <property type="match status" value="1"/>
</dbReference>
<feature type="region of interest" description="Disordered" evidence="2">
    <location>
        <begin position="477"/>
        <end position="502"/>
    </location>
</feature>
<dbReference type="Proteomes" id="UP000299102">
    <property type="component" value="Unassembled WGS sequence"/>
</dbReference>
<feature type="chain" id="PRO_5020028300" description="DUF4817 domain-containing protein" evidence="3">
    <location>
        <begin position="27"/>
        <end position="640"/>
    </location>
</feature>
<sequence length="640" mass="73546">MFIFRPSVKCFDVIFALPLLAGVSRGEAAAPAPGPHPAHRRDDNTATRGSRIRGTQPIVSRVLPLTVRARVLRKTEKMAPHHQYTAKEFTDMLLMYGKCDCNAAKAERMYAERYPNRVRPNSSTILAAYMRVLENKPIVPVREGFESARKITLSVKKEEKILKYFERNSVASLRGAVREIAGVTRAQVTGLLRREGRASYAARKTVPPPAHVDEAGRRIYSRWLLKRQRRDSKFLESILWTGERIFSNYGLLNKKNLTVWAEEKPSEDELLKMKVPKRWGVRVWGAILGDRIYGPIFLPEKLNSHDYLKLINEQLAEIISDLPISTLKRLWFQHDGTPSHCTAPVCERLSELFKKQWIGRKGPVPWPAQSQDFTPIDFFLWTRIKAEVFKRNCDDANEMRKRLRNAFDVIRKECDRRPELMGNVFKDVMLRARACVEGSDQEETEEKETRKLELVENMEAGTERKKSPELLEVTCQETTKSVKSKSSDHNSECPEEAEPELTEDTWQEATKYIKSESSDLNSECPEEAQPELTEDTWQEATKYVKSESSDLNSECPEEAQPELTEDTWQEATKYIKSELSDLNSECAEEAEADFTENTKTEFMDDVKAEPMEIIYLNEVDINIESDSQNYLIDSAFENNI</sequence>
<feature type="coiled-coil region" evidence="1">
    <location>
        <begin position="386"/>
        <end position="413"/>
    </location>
</feature>
<feature type="domain" description="DUF4817" evidence="4">
    <location>
        <begin position="85"/>
        <end position="126"/>
    </location>
</feature>
<evidence type="ECO:0000256" key="1">
    <source>
        <dbReference type="SAM" id="Coils"/>
    </source>
</evidence>
<proteinExistence type="predicted"/>
<keyword evidence="6" id="KW-1185">Reference proteome</keyword>
<evidence type="ECO:0000256" key="3">
    <source>
        <dbReference type="SAM" id="SignalP"/>
    </source>
</evidence>
<dbReference type="OrthoDB" id="9971063at2759"/>
<evidence type="ECO:0000259" key="4">
    <source>
        <dbReference type="Pfam" id="PF16087"/>
    </source>
</evidence>
<gene>
    <name evidence="5" type="ORF">EVAR_88044_1</name>
</gene>
<dbReference type="Gene3D" id="3.30.420.10">
    <property type="entry name" value="Ribonuclease H-like superfamily/Ribonuclease H"/>
    <property type="match status" value="1"/>
</dbReference>
<evidence type="ECO:0000256" key="2">
    <source>
        <dbReference type="SAM" id="MobiDB-lite"/>
    </source>
</evidence>
<feature type="compositionally biased region" description="Acidic residues" evidence="2">
    <location>
        <begin position="493"/>
        <end position="502"/>
    </location>
</feature>
<keyword evidence="1" id="KW-0175">Coiled coil</keyword>
<evidence type="ECO:0000313" key="6">
    <source>
        <dbReference type="Proteomes" id="UP000299102"/>
    </source>
</evidence>
<comment type="caution">
    <text evidence="5">The sequence shown here is derived from an EMBL/GenBank/DDBJ whole genome shotgun (WGS) entry which is preliminary data.</text>
</comment>
<dbReference type="PANTHER" id="PTHR47326">
    <property type="entry name" value="TRANSPOSABLE ELEMENT TC3 TRANSPOSASE-LIKE PROTEIN"/>
    <property type="match status" value="1"/>
</dbReference>
<feature type="signal peptide" evidence="3">
    <location>
        <begin position="1"/>
        <end position="26"/>
    </location>
</feature>
<dbReference type="InterPro" id="IPR032135">
    <property type="entry name" value="DUF4817"/>
</dbReference>